<dbReference type="CDD" id="cd06259">
    <property type="entry name" value="YdcF-like"/>
    <property type="match status" value="1"/>
</dbReference>
<feature type="transmembrane region" description="Helical" evidence="1">
    <location>
        <begin position="6"/>
        <end position="29"/>
    </location>
</feature>
<dbReference type="PANTHER" id="PTHR30336">
    <property type="entry name" value="INNER MEMBRANE PROTEIN, PROBABLE PERMEASE"/>
    <property type="match status" value="1"/>
</dbReference>
<reference evidence="3 4" key="1">
    <citation type="submission" date="2020-08" db="EMBL/GenBank/DDBJ databases">
        <title>Hymenobacter sp.</title>
        <authorList>
            <person name="Kim M.K."/>
        </authorList>
    </citation>
    <scope>NUCLEOTIDE SEQUENCE [LARGE SCALE GENOMIC DNA]</scope>
    <source>
        <strain evidence="3 4">BT507</strain>
    </source>
</reference>
<evidence type="ECO:0000313" key="4">
    <source>
        <dbReference type="Proteomes" id="UP000622017"/>
    </source>
</evidence>
<name>A0ABR7MFH3_9BACT</name>
<dbReference type="PANTHER" id="PTHR30336:SF4">
    <property type="entry name" value="ENVELOPE BIOGENESIS FACTOR ELYC"/>
    <property type="match status" value="1"/>
</dbReference>
<dbReference type="InterPro" id="IPR003848">
    <property type="entry name" value="DUF218"/>
</dbReference>
<sequence length="257" mass="28445">MFFLLSKILFYAIMPAVWLLGLLLAAIVVRQPRWQRRLLMACAVLFVLLTNGALINEALLAWELPPVRPAQLPAQSDAGVLLTGITKGSKSPHDRVYLNTGADRLTNALWLYRAGRIRRIIVSGGSGEVGGSKTGRSEAAQLATLLRLAGVPAQDILLEKRSRNTHENALYTKQLLAQHPEIKSLVLVTSAFHQRRALGCFRRVGLHPTPFPAGYYSVNRQLAPVYWLLPDAKALADWSILLHELAGYVVYKVLGYC</sequence>
<dbReference type="Pfam" id="PF02698">
    <property type="entry name" value="DUF218"/>
    <property type="match status" value="1"/>
</dbReference>
<keyword evidence="4" id="KW-1185">Reference proteome</keyword>
<dbReference type="Proteomes" id="UP000622017">
    <property type="component" value="Unassembled WGS sequence"/>
</dbReference>
<feature type="domain" description="DUF218" evidence="2">
    <location>
        <begin position="99"/>
        <end position="247"/>
    </location>
</feature>
<protein>
    <submittedName>
        <fullName evidence="3">YdcF family protein</fullName>
    </submittedName>
</protein>
<keyword evidence="1" id="KW-1133">Transmembrane helix</keyword>
<keyword evidence="1" id="KW-0812">Transmembrane</keyword>
<dbReference type="InterPro" id="IPR051599">
    <property type="entry name" value="Cell_Envelope_Assoc"/>
</dbReference>
<feature type="transmembrane region" description="Helical" evidence="1">
    <location>
        <begin position="38"/>
        <end position="62"/>
    </location>
</feature>
<comment type="caution">
    <text evidence="3">The sequence shown here is derived from an EMBL/GenBank/DDBJ whole genome shotgun (WGS) entry which is preliminary data.</text>
</comment>
<accession>A0ABR7MFH3</accession>
<keyword evidence="1" id="KW-0472">Membrane</keyword>
<gene>
    <name evidence="3" type="ORF">H8B15_00990</name>
</gene>
<evidence type="ECO:0000313" key="3">
    <source>
        <dbReference type="EMBL" id="MBC6609475.1"/>
    </source>
</evidence>
<dbReference type="InterPro" id="IPR014729">
    <property type="entry name" value="Rossmann-like_a/b/a_fold"/>
</dbReference>
<evidence type="ECO:0000259" key="2">
    <source>
        <dbReference type="Pfam" id="PF02698"/>
    </source>
</evidence>
<evidence type="ECO:0000256" key="1">
    <source>
        <dbReference type="SAM" id="Phobius"/>
    </source>
</evidence>
<dbReference type="Gene3D" id="3.40.50.620">
    <property type="entry name" value="HUPs"/>
    <property type="match status" value="1"/>
</dbReference>
<organism evidence="3 4">
    <name type="scientific">Hymenobacter citatus</name>
    <dbReference type="NCBI Taxonomy" id="2763506"/>
    <lineage>
        <taxon>Bacteria</taxon>
        <taxon>Pseudomonadati</taxon>
        <taxon>Bacteroidota</taxon>
        <taxon>Cytophagia</taxon>
        <taxon>Cytophagales</taxon>
        <taxon>Hymenobacteraceae</taxon>
        <taxon>Hymenobacter</taxon>
    </lineage>
</organism>
<dbReference type="EMBL" id="JACSCY010000001">
    <property type="protein sequence ID" value="MBC6609475.1"/>
    <property type="molecule type" value="Genomic_DNA"/>
</dbReference>
<dbReference type="RefSeq" id="WP_187317785.1">
    <property type="nucleotide sequence ID" value="NZ_JACSCY010000001.1"/>
</dbReference>
<proteinExistence type="predicted"/>